<keyword evidence="1" id="KW-0472">Membrane</keyword>
<evidence type="ECO:0008006" key="4">
    <source>
        <dbReference type="Google" id="ProtNLM"/>
    </source>
</evidence>
<evidence type="ECO:0000313" key="3">
    <source>
        <dbReference type="Proteomes" id="UP000751190"/>
    </source>
</evidence>
<feature type="transmembrane region" description="Helical" evidence="1">
    <location>
        <begin position="146"/>
        <end position="168"/>
    </location>
</feature>
<feature type="transmembrane region" description="Helical" evidence="1">
    <location>
        <begin position="76"/>
        <end position="95"/>
    </location>
</feature>
<dbReference type="Proteomes" id="UP000751190">
    <property type="component" value="Unassembled WGS sequence"/>
</dbReference>
<dbReference type="EMBL" id="JAGTXO010000002">
    <property type="protein sequence ID" value="KAG8469829.1"/>
    <property type="molecule type" value="Genomic_DNA"/>
</dbReference>
<evidence type="ECO:0000313" key="2">
    <source>
        <dbReference type="EMBL" id="KAG8469829.1"/>
    </source>
</evidence>
<keyword evidence="1" id="KW-1133">Transmembrane helix</keyword>
<keyword evidence="3" id="KW-1185">Reference proteome</keyword>
<protein>
    <recommendedName>
        <fullName evidence="4">Transmembrane protein</fullName>
    </recommendedName>
</protein>
<accession>A0A8J5XSR2</accession>
<reference evidence="2" key="1">
    <citation type="submission" date="2021-05" db="EMBL/GenBank/DDBJ databases">
        <title>The genome of the haptophyte Pavlova lutheri (Diacronema luteri, Pavlovales) - a model for lipid biosynthesis in eukaryotic algae.</title>
        <authorList>
            <person name="Hulatt C.J."/>
            <person name="Posewitz M.C."/>
        </authorList>
    </citation>
    <scope>NUCLEOTIDE SEQUENCE</scope>
    <source>
        <strain evidence="2">NIVA-4/92</strain>
    </source>
</reference>
<proteinExistence type="predicted"/>
<sequence length="198" mass="20893">MDLTAKALPKADVPAAPSGHVNNAATWRLDDAPVNFVAKGQTRVCQVQLKRDPMPILNALQFAIFTAQDAFERVNLVLTVILKFVALVYTLAMLIPMAARTTIADGYVFNSIGVAVLTIALAVAATHAPEGAAGPIVPGSTISADGVALCVAGALHVAAHVHVITSIVNSRKREAAKLTRSFDELYVQAAQSHPTMQF</sequence>
<comment type="caution">
    <text evidence="2">The sequence shown here is derived from an EMBL/GenBank/DDBJ whole genome shotgun (WGS) entry which is preliminary data.</text>
</comment>
<gene>
    <name evidence="2" type="ORF">KFE25_006284</name>
</gene>
<feature type="transmembrane region" description="Helical" evidence="1">
    <location>
        <begin position="107"/>
        <end position="126"/>
    </location>
</feature>
<organism evidence="2 3">
    <name type="scientific">Diacronema lutheri</name>
    <name type="common">Unicellular marine alga</name>
    <name type="synonym">Monochrysis lutheri</name>
    <dbReference type="NCBI Taxonomy" id="2081491"/>
    <lineage>
        <taxon>Eukaryota</taxon>
        <taxon>Haptista</taxon>
        <taxon>Haptophyta</taxon>
        <taxon>Pavlovophyceae</taxon>
        <taxon>Pavlovales</taxon>
        <taxon>Pavlovaceae</taxon>
        <taxon>Diacronema</taxon>
    </lineage>
</organism>
<evidence type="ECO:0000256" key="1">
    <source>
        <dbReference type="SAM" id="Phobius"/>
    </source>
</evidence>
<name>A0A8J5XSR2_DIALT</name>
<dbReference type="AlphaFoldDB" id="A0A8J5XSR2"/>
<keyword evidence="1" id="KW-0812">Transmembrane</keyword>